<evidence type="ECO:0000313" key="10">
    <source>
        <dbReference type="EMBL" id="RPE08127.1"/>
    </source>
</evidence>
<evidence type="ECO:0000256" key="4">
    <source>
        <dbReference type="ARBA" id="ARBA00022692"/>
    </source>
</evidence>
<dbReference type="InterPro" id="IPR023997">
    <property type="entry name" value="TonB-dep_OMP_SusC/RagA_CS"/>
</dbReference>
<comment type="similarity">
    <text evidence="7">Belongs to the TonB-dependent receptor family.</text>
</comment>
<protein>
    <submittedName>
        <fullName evidence="10">SusC/RagA family TonB-linked outer membrane protein</fullName>
    </submittedName>
</protein>
<dbReference type="InterPro" id="IPR023996">
    <property type="entry name" value="TonB-dep_OMP_SusC/RagA"/>
</dbReference>
<proteinExistence type="inferred from homology"/>
<feature type="domain" description="TonB-dependent receptor plug" evidence="8">
    <location>
        <begin position="213"/>
        <end position="324"/>
    </location>
</feature>
<keyword evidence="6 7" id="KW-0998">Cell outer membrane</keyword>
<evidence type="ECO:0000256" key="2">
    <source>
        <dbReference type="ARBA" id="ARBA00022448"/>
    </source>
</evidence>
<reference evidence="10 11" key="1">
    <citation type="submission" date="2018-11" db="EMBL/GenBank/DDBJ databases">
        <title>Chitinophaga lutea sp.nov., isolate from arsenic contaminated soil.</title>
        <authorList>
            <person name="Zong Y."/>
        </authorList>
    </citation>
    <scope>NUCLEOTIDE SEQUENCE [LARGE SCALE GENOMIC DNA]</scope>
    <source>
        <strain evidence="10 11">ZY74</strain>
    </source>
</reference>
<keyword evidence="11" id="KW-1185">Reference proteome</keyword>
<dbReference type="NCBIfam" id="TIGR04056">
    <property type="entry name" value="OMP_RagA_SusC"/>
    <property type="match status" value="1"/>
</dbReference>
<evidence type="ECO:0000313" key="11">
    <source>
        <dbReference type="Proteomes" id="UP000278351"/>
    </source>
</evidence>
<keyword evidence="2 7" id="KW-0813">Transport</keyword>
<keyword evidence="4 7" id="KW-0812">Transmembrane</keyword>
<dbReference type="NCBIfam" id="TIGR04057">
    <property type="entry name" value="SusC_RagA_signa"/>
    <property type="match status" value="1"/>
</dbReference>
<evidence type="ECO:0000256" key="7">
    <source>
        <dbReference type="PROSITE-ProRule" id="PRU01360"/>
    </source>
</evidence>
<name>A0A3N4PVF1_9BACT</name>
<dbReference type="Gene3D" id="2.170.130.10">
    <property type="entry name" value="TonB-dependent receptor, plug domain"/>
    <property type="match status" value="1"/>
</dbReference>
<feature type="domain" description="Protein FecR C-terminal" evidence="9">
    <location>
        <begin position="46"/>
        <end position="113"/>
    </location>
</feature>
<evidence type="ECO:0000259" key="8">
    <source>
        <dbReference type="Pfam" id="PF07715"/>
    </source>
</evidence>
<dbReference type="InterPro" id="IPR032508">
    <property type="entry name" value="FecR_C"/>
</dbReference>
<dbReference type="Pfam" id="PF07715">
    <property type="entry name" value="Plug"/>
    <property type="match status" value="1"/>
</dbReference>
<sequence length="1121" mass="123749">MKKPPLILIVKFMRVLMLASVLFVTAMLASASSRGQLLEKERVTASFRNESLESCMRRLRLLSGVEFAYNPAELKQFTVSVQSFHRQPLGQILSALLASTPLSFREMNNSIVIFSREEGPVQEKKVTGTVRGSTGELLPSVTVRIKGKTAGTVTDKDGAFSLDYNPGDVLVFSLLGYVQKEAVPGRGPLHIVLMEENAELKEVVVVGYGEQRKRTVTGAIGTVDAKEIQRSPVVKASDALAGRVPGLIAVKNAGGPGRGSDLYIRGFSTFNSGPPLNSAAPLIVIDGIPGRNLDMLDPSEIDNVSVLKDASASSVYGARAANGVILVTTKKGNRGQPAITLNSGVVMQKPTRQYHILDSYNYALLLNEAHKNEGTFNPAAGRGYNDADLQKLRDKSDPDQLADTDWYDEILNKQALQTQHNLSVSGGSEKTRYYAGAGYAYEGGLFDLVNFRRYNMRLNLESRIGKNLVFNLNTAGMVSKARDMGAFDADYVVKFAMQSPRIYPNRFSNGLYNYIPSARGNMYLMSRGDNGTRTTSFNLFTGSLSLQYNIPFVEGLSAKGTLAYDKQHTFAKRWLTPYAAYTRDAAGNYFPANTFPAKAELRETYYQYQTVISELSLQYNRYFGKHHVSGLLLFNHTSEAADSLIAARSNFSSPALDQLNLGDPTQATNAGTAGQRGRIGYVGRLTYNFSEKYLFEFNFRYDGSNIFPPGHQYGFFPSVSAGWRISEEPFFKPALGVVPSLKLRGSYGLAGNDAVFPYQFLSTYNLSQGTGGYSFGGASPQYSPGLNETILPNPDFTWEKTRIGNIGLDAAFLDNRFTLETDYFVKHTYDILIPPTQIIASTLGISLPPQNAAEVESRGVELQLGYNDRRGALSWRVRPNATFLRNKVLKYAQATSVPAWQRVEGRSVSFGSVTGYTAQGIYQTEEEIKAGPTPLYPNVKPGDIRYADIDGDNKITAADRSLISKGAYPNILFGADMGVYWKGIELNLLWQGVADRETHFSGTIAFPFSGDGVPAQQHLDRWTPENKGASFPRLWINNQNNSQNSTFWLRNTSYLRLKNLELAYNLPQTWLRPIGLSRVRVYVSGLNLLTFSSYKLTDPEISAQGAYPLMRYYNAGATVNF</sequence>
<dbReference type="InterPro" id="IPR008969">
    <property type="entry name" value="CarboxyPept-like_regulatory"/>
</dbReference>
<evidence type="ECO:0000259" key="9">
    <source>
        <dbReference type="Pfam" id="PF16344"/>
    </source>
</evidence>
<dbReference type="FunFam" id="2.170.130.10:FF:000003">
    <property type="entry name" value="SusC/RagA family TonB-linked outer membrane protein"/>
    <property type="match status" value="1"/>
</dbReference>
<dbReference type="Pfam" id="PF16344">
    <property type="entry name" value="FecR_C"/>
    <property type="match status" value="1"/>
</dbReference>
<dbReference type="AlphaFoldDB" id="A0A3N4PVF1"/>
<dbReference type="Gene3D" id="2.40.170.20">
    <property type="entry name" value="TonB-dependent receptor, beta-barrel domain"/>
    <property type="match status" value="1"/>
</dbReference>
<evidence type="ECO:0000256" key="1">
    <source>
        <dbReference type="ARBA" id="ARBA00004571"/>
    </source>
</evidence>
<keyword evidence="5 7" id="KW-0472">Membrane</keyword>
<keyword evidence="3 7" id="KW-1134">Transmembrane beta strand</keyword>
<dbReference type="InterPro" id="IPR036942">
    <property type="entry name" value="Beta-barrel_TonB_sf"/>
</dbReference>
<dbReference type="SUPFAM" id="SSF49464">
    <property type="entry name" value="Carboxypeptidase regulatory domain-like"/>
    <property type="match status" value="1"/>
</dbReference>
<accession>A0A3N4PVF1</accession>
<evidence type="ECO:0000256" key="6">
    <source>
        <dbReference type="ARBA" id="ARBA00023237"/>
    </source>
</evidence>
<comment type="subcellular location">
    <subcellularLocation>
        <location evidence="1 7">Cell outer membrane</location>
        <topology evidence="1 7">Multi-pass membrane protein</topology>
    </subcellularLocation>
</comment>
<dbReference type="PROSITE" id="PS52016">
    <property type="entry name" value="TONB_DEPENDENT_REC_3"/>
    <property type="match status" value="1"/>
</dbReference>
<evidence type="ECO:0000256" key="5">
    <source>
        <dbReference type="ARBA" id="ARBA00023136"/>
    </source>
</evidence>
<dbReference type="InterPro" id="IPR037066">
    <property type="entry name" value="Plug_dom_sf"/>
</dbReference>
<dbReference type="Proteomes" id="UP000278351">
    <property type="component" value="Unassembled WGS sequence"/>
</dbReference>
<dbReference type="SUPFAM" id="SSF56935">
    <property type="entry name" value="Porins"/>
    <property type="match status" value="1"/>
</dbReference>
<dbReference type="InterPro" id="IPR039426">
    <property type="entry name" value="TonB-dep_rcpt-like"/>
</dbReference>
<dbReference type="GO" id="GO:0009279">
    <property type="term" value="C:cell outer membrane"/>
    <property type="evidence" value="ECO:0007669"/>
    <property type="project" value="UniProtKB-SubCell"/>
</dbReference>
<dbReference type="EMBL" id="RPDH01000002">
    <property type="protein sequence ID" value="RPE08127.1"/>
    <property type="molecule type" value="Genomic_DNA"/>
</dbReference>
<dbReference type="Gene3D" id="2.60.40.1120">
    <property type="entry name" value="Carboxypeptidase-like, regulatory domain"/>
    <property type="match status" value="1"/>
</dbReference>
<gene>
    <name evidence="10" type="ORF">EGT74_13745</name>
</gene>
<comment type="caution">
    <text evidence="10">The sequence shown here is derived from an EMBL/GenBank/DDBJ whole genome shotgun (WGS) entry which is preliminary data.</text>
</comment>
<organism evidence="10 11">
    <name type="scientific">Chitinophaga lutea</name>
    <dbReference type="NCBI Taxonomy" id="2488634"/>
    <lineage>
        <taxon>Bacteria</taxon>
        <taxon>Pseudomonadati</taxon>
        <taxon>Bacteroidota</taxon>
        <taxon>Chitinophagia</taxon>
        <taxon>Chitinophagales</taxon>
        <taxon>Chitinophagaceae</taxon>
        <taxon>Chitinophaga</taxon>
    </lineage>
</organism>
<dbReference type="Gene3D" id="3.55.50.30">
    <property type="match status" value="1"/>
</dbReference>
<dbReference type="InterPro" id="IPR012910">
    <property type="entry name" value="Plug_dom"/>
</dbReference>
<evidence type="ECO:0000256" key="3">
    <source>
        <dbReference type="ARBA" id="ARBA00022452"/>
    </source>
</evidence>
<dbReference type="Pfam" id="PF13715">
    <property type="entry name" value="CarbopepD_reg_2"/>
    <property type="match status" value="1"/>
</dbReference>